<protein>
    <submittedName>
        <fullName evidence="1">Uncharacterized protein</fullName>
    </submittedName>
</protein>
<dbReference type="EMBL" id="KQ981404">
    <property type="protein sequence ID" value="KYN41945.1"/>
    <property type="molecule type" value="Genomic_DNA"/>
</dbReference>
<name>A0A151JZN5_9HYME</name>
<sequence length="128" mass="14363">MGVVKTASESILEETVMPSEEANYSQQGYAGVYQVSRSRSPCLSFARSFVRFQTGSGTGIRITRNAVALKAMWRAAHPRPTANRCLEIQIYRPRYICSRAPILPRKSDLCRSNVRLSSTDLKSRFMGL</sequence>
<gene>
    <name evidence="1" type="ORF">ALC56_03644</name>
</gene>
<keyword evidence="2" id="KW-1185">Reference proteome</keyword>
<accession>A0A151JZN5</accession>
<organism evidence="1 2">
    <name type="scientific">Trachymyrmex septentrionalis</name>
    <dbReference type="NCBI Taxonomy" id="34720"/>
    <lineage>
        <taxon>Eukaryota</taxon>
        <taxon>Metazoa</taxon>
        <taxon>Ecdysozoa</taxon>
        <taxon>Arthropoda</taxon>
        <taxon>Hexapoda</taxon>
        <taxon>Insecta</taxon>
        <taxon>Pterygota</taxon>
        <taxon>Neoptera</taxon>
        <taxon>Endopterygota</taxon>
        <taxon>Hymenoptera</taxon>
        <taxon>Apocrita</taxon>
        <taxon>Aculeata</taxon>
        <taxon>Formicoidea</taxon>
        <taxon>Formicidae</taxon>
        <taxon>Myrmicinae</taxon>
        <taxon>Trachymyrmex</taxon>
    </lineage>
</organism>
<evidence type="ECO:0000313" key="2">
    <source>
        <dbReference type="Proteomes" id="UP000078541"/>
    </source>
</evidence>
<evidence type="ECO:0000313" key="1">
    <source>
        <dbReference type="EMBL" id="KYN41945.1"/>
    </source>
</evidence>
<dbReference type="Proteomes" id="UP000078541">
    <property type="component" value="Unassembled WGS sequence"/>
</dbReference>
<dbReference type="AlphaFoldDB" id="A0A151JZN5"/>
<proteinExistence type="predicted"/>
<reference evidence="1 2" key="1">
    <citation type="submission" date="2016-03" db="EMBL/GenBank/DDBJ databases">
        <title>Trachymyrmex septentrionalis WGS genome.</title>
        <authorList>
            <person name="Nygaard S."/>
            <person name="Hu H."/>
            <person name="Boomsma J."/>
            <person name="Zhang G."/>
        </authorList>
    </citation>
    <scope>NUCLEOTIDE SEQUENCE [LARGE SCALE GENOMIC DNA]</scope>
    <source>
        <strain evidence="1">Tsep2-gDNA-1</strain>
        <tissue evidence="1">Whole body</tissue>
    </source>
</reference>